<dbReference type="InterPro" id="IPR018114">
    <property type="entry name" value="TRYPSIN_HIS"/>
</dbReference>
<dbReference type="Pfam" id="PF00089">
    <property type="entry name" value="Trypsin"/>
    <property type="match status" value="1"/>
</dbReference>
<evidence type="ECO:0000313" key="9">
    <source>
        <dbReference type="Proteomes" id="UP000005408"/>
    </source>
</evidence>
<evidence type="ECO:0000313" key="8">
    <source>
        <dbReference type="EnsemblMetazoa" id="G9174.2:cds"/>
    </source>
</evidence>
<dbReference type="SMART" id="SM00020">
    <property type="entry name" value="Tryp_SPc"/>
    <property type="match status" value="1"/>
</dbReference>
<feature type="signal peptide" evidence="6">
    <location>
        <begin position="1"/>
        <end position="19"/>
    </location>
</feature>
<dbReference type="EnsemblMetazoa" id="G9174.1">
    <property type="protein sequence ID" value="G9174.1:cds"/>
    <property type="gene ID" value="G9174"/>
</dbReference>
<dbReference type="PANTHER" id="PTHR24252:SF7">
    <property type="entry name" value="HYALIN"/>
    <property type="match status" value="1"/>
</dbReference>
<sequence length="336" mass="36254">MPGTSLIAVLLLLVHGVALQDVCHTSYGGTCVNYYFNSCLSGSSYARTGCGFQEMCCIPPKFQLTPPIHAGQCGISTPVTTHQYKIVGGTRAQPGEFPWQVSMRSNGHHVCGGILIADQWVLTAAHCFNENKNPYAWTVVVGEHDRAVLEGHEILEKVDTLFVHSHYSPSRYYNDIAIVKLGNAVPAYTEFIRPVCLPSANDSYDGMICTVTGWGAAHSGGVGTRSLLKADVPLISNAVCSYLMDRTIPATEVCAGRKHGGVDSCQGDSGGPMVCKKDGTWNIVGIVSWGYSCAEAYQPGVYTRVQSYLDWINQVLAYYGGPSAPVVGKRDTINYV</sequence>
<keyword evidence="2 5" id="KW-0378">Hydrolase</keyword>
<dbReference type="InterPro" id="IPR009003">
    <property type="entry name" value="Peptidase_S1_PA"/>
</dbReference>
<protein>
    <recommendedName>
        <fullName evidence="7">Peptidase S1 domain-containing protein</fullName>
    </recommendedName>
</protein>
<evidence type="ECO:0000259" key="7">
    <source>
        <dbReference type="PROSITE" id="PS50240"/>
    </source>
</evidence>
<evidence type="ECO:0000256" key="5">
    <source>
        <dbReference type="RuleBase" id="RU363034"/>
    </source>
</evidence>
<keyword evidence="4" id="KW-1015">Disulfide bond</keyword>
<dbReference type="InterPro" id="IPR033116">
    <property type="entry name" value="TRYPSIN_SER"/>
</dbReference>
<feature type="domain" description="Peptidase S1" evidence="7">
    <location>
        <begin position="86"/>
        <end position="317"/>
    </location>
</feature>
<dbReference type="SUPFAM" id="SSF50494">
    <property type="entry name" value="Trypsin-like serine proteases"/>
    <property type="match status" value="1"/>
</dbReference>
<dbReference type="FunFam" id="2.40.10.10:FF:000003">
    <property type="entry name" value="Transmembrane serine protease 3"/>
    <property type="match status" value="1"/>
</dbReference>
<dbReference type="OMA" id="EMCCIPP"/>
<keyword evidence="3 5" id="KW-0720">Serine protease</keyword>
<reference evidence="8" key="1">
    <citation type="submission" date="2022-08" db="UniProtKB">
        <authorList>
            <consortium name="EnsemblMetazoa"/>
        </authorList>
    </citation>
    <scope>IDENTIFICATION</scope>
    <source>
        <strain evidence="8">05x7-T-G4-1.051#20</strain>
    </source>
</reference>
<evidence type="ECO:0000256" key="6">
    <source>
        <dbReference type="SAM" id="SignalP"/>
    </source>
</evidence>
<dbReference type="Gene3D" id="2.40.10.10">
    <property type="entry name" value="Trypsin-like serine proteases"/>
    <property type="match status" value="1"/>
</dbReference>
<dbReference type="PROSITE" id="PS00134">
    <property type="entry name" value="TRYPSIN_HIS"/>
    <property type="match status" value="1"/>
</dbReference>
<feature type="chain" id="PRO_5042432254" description="Peptidase S1 domain-containing protein" evidence="6">
    <location>
        <begin position="20"/>
        <end position="336"/>
    </location>
</feature>
<dbReference type="InterPro" id="IPR043504">
    <property type="entry name" value="Peptidase_S1_PA_chymotrypsin"/>
</dbReference>
<dbReference type="PANTHER" id="PTHR24252">
    <property type="entry name" value="ACROSIN-RELATED"/>
    <property type="match status" value="1"/>
</dbReference>
<organism evidence="8 9">
    <name type="scientific">Magallana gigas</name>
    <name type="common">Pacific oyster</name>
    <name type="synonym">Crassostrea gigas</name>
    <dbReference type="NCBI Taxonomy" id="29159"/>
    <lineage>
        <taxon>Eukaryota</taxon>
        <taxon>Metazoa</taxon>
        <taxon>Spiralia</taxon>
        <taxon>Lophotrochozoa</taxon>
        <taxon>Mollusca</taxon>
        <taxon>Bivalvia</taxon>
        <taxon>Autobranchia</taxon>
        <taxon>Pteriomorphia</taxon>
        <taxon>Ostreida</taxon>
        <taxon>Ostreoidea</taxon>
        <taxon>Ostreidae</taxon>
        <taxon>Magallana</taxon>
    </lineage>
</organism>
<dbReference type="InterPro" id="IPR001314">
    <property type="entry name" value="Peptidase_S1A"/>
</dbReference>
<dbReference type="CDD" id="cd00190">
    <property type="entry name" value="Tryp_SPc"/>
    <property type="match status" value="1"/>
</dbReference>
<dbReference type="InterPro" id="IPR001254">
    <property type="entry name" value="Trypsin_dom"/>
</dbReference>
<keyword evidence="1 5" id="KW-0645">Protease</keyword>
<dbReference type="PROSITE" id="PS50240">
    <property type="entry name" value="TRYPSIN_DOM"/>
    <property type="match status" value="1"/>
</dbReference>
<dbReference type="Proteomes" id="UP000005408">
    <property type="component" value="Unassembled WGS sequence"/>
</dbReference>
<accession>A0A8W8P240</accession>
<evidence type="ECO:0000256" key="4">
    <source>
        <dbReference type="ARBA" id="ARBA00023157"/>
    </source>
</evidence>
<dbReference type="OrthoDB" id="546450at2759"/>
<evidence type="ECO:0000256" key="3">
    <source>
        <dbReference type="ARBA" id="ARBA00022825"/>
    </source>
</evidence>
<evidence type="ECO:0000256" key="1">
    <source>
        <dbReference type="ARBA" id="ARBA00022670"/>
    </source>
</evidence>
<dbReference type="EnsemblMetazoa" id="G9174.2">
    <property type="protein sequence ID" value="G9174.2:cds"/>
    <property type="gene ID" value="G9174"/>
</dbReference>
<dbReference type="PROSITE" id="PS00135">
    <property type="entry name" value="TRYPSIN_SER"/>
    <property type="match status" value="1"/>
</dbReference>
<dbReference type="GO" id="GO:0006508">
    <property type="term" value="P:proteolysis"/>
    <property type="evidence" value="ECO:0007669"/>
    <property type="project" value="UniProtKB-KW"/>
</dbReference>
<keyword evidence="9" id="KW-1185">Reference proteome</keyword>
<keyword evidence="6" id="KW-0732">Signal</keyword>
<dbReference type="PRINTS" id="PR00722">
    <property type="entry name" value="CHYMOTRYPSIN"/>
</dbReference>
<evidence type="ECO:0000256" key="2">
    <source>
        <dbReference type="ARBA" id="ARBA00022801"/>
    </source>
</evidence>
<dbReference type="GO" id="GO:0004252">
    <property type="term" value="F:serine-type endopeptidase activity"/>
    <property type="evidence" value="ECO:0007669"/>
    <property type="project" value="InterPro"/>
</dbReference>
<name>A0A8W8P240_MAGGI</name>
<proteinExistence type="predicted"/>
<dbReference type="AlphaFoldDB" id="A0A8W8P240"/>